<reference evidence="9 10" key="1">
    <citation type="submission" date="2017-05" db="EMBL/GenBank/DDBJ databases">
        <authorList>
            <person name="Varghese N."/>
            <person name="Submissions S."/>
        </authorList>
    </citation>
    <scope>NUCLEOTIDE SEQUENCE [LARGE SCALE GENOMIC DNA]</scope>
    <source>
        <strain evidence="9 10">DSM 15949</strain>
    </source>
</reference>
<dbReference type="Gene3D" id="1.10.3720.10">
    <property type="entry name" value="MetI-like"/>
    <property type="match status" value="2"/>
</dbReference>
<keyword evidence="10" id="KW-1185">Reference proteome</keyword>
<accession>A0ABY1NZK1</accession>
<comment type="caution">
    <text evidence="9">The sequence shown here is derived from an EMBL/GenBank/DDBJ whole genome shotgun (WGS) entry which is preliminary data.</text>
</comment>
<feature type="transmembrane region" description="Helical" evidence="7">
    <location>
        <begin position="56"/>
        <end position="86"/>
    </location>
</feature>
<evidence type="ECO:0000256" key="1">
    <source>
        <dbReference type="ARBA" id="ARBA00004651"/>
    </source>
</evidence>
<dbReference type="InterPro" id="IPR035906">
    <property type="entry name" value="MetI-like_sf"/>
</dbReference>
<dbReference type="PANTHER" id="PTHR30183:SF6">
    <property type="entry name" value="INNER MEMBRANE ABC TRANSPORTER PERMEASE PROTEIN YNJC"/>
    <property type="match status" value="1"/>
</dbReference>
<feature type="transmembrane region" description="Helical" evidence="7">
    <location>
        <begin position="107"/>
        <end position="127"/>
    </location>
</feature>
<feature type="transmembrane region" description="Helical" evidence="7">
    <location>
        <begin position="147"/>
        <end position="171"/>
    </location>
</feature>
<organism evidence="9 10">
    <name type="scientific">Roseibium denhamense</name>
    <dbReference type="NCBI Taxonomy" id="76305"/>
    <lineage>
        <taxon>Bacteria</taxon>
        <taxon>Pseudomonadati</taxon>
        <taxon>Pseudomonadota</taxon>
        <taxon>Alphaproteobacteria</taxon>
        <taxon>Hyphomicrobiales</taxon>
        <taxon>Stappiaceae</taxon>
        <taxon>Roseibium</taxon>
    </lineage>
</organism>
<feature type="transmembrane region" description="Helical" evidence="7">
    <location>
        <begin position="525"/>
        <end position="550"/>
    </location>
</feature>
<dbReference type="CDD" id="cd06261">
    <property type="entry name" value="TM_PBP2"/>
    <property type="match status" value="1"/>
</dbReference>
<dbReference type="RefSeq" id="WP_155190319.1">
    <property type="nucleotide sequence ID" value="NZ_BAAAEA010000002.1"/>
</dbReference>
<dbReference type="InterPro" id="IPR000515">
    <property type="entry name" value="MetI-like"/>
</dbReference>
<dbReference type="SUPFAM" id="SSF161098">
    <property type="entry name" value="MetI-like"/>
    <property type="match status" value="2"/>
</dbReference>
<evidence type="ECO:0000256" key="5">
    <source>
        <dbReference type="ARBA" id="ARBA00022989"/>
    </source>
</evidence>
<dbReference type="PROSITE" id="PS50928">
    <property type="entry name" value="ABC_TM1"/>
    <property type="match status" value="2"/>
</dbReference>
<dbReference type="Proteomes" id="UP001157914">
    <property type="component" value="Unassembled WGS sequence"/>
</dbReference>
<evidence type="ECO:0000256" key="3">
    <source>
        <dbReference type="ARBA" id="ARBA00022475"/>
    </source>
</evidence>
<feature type="transmembrane region" description="Helical" evidence="7">
    <location>
        <begin position="474"/>
        <end position="495"/>
    </location>
</feature>
<keyword evidence="6 7" id="KW-0472">Membrane</keyword>
<feature type="domain" description="ABC transmembrane type-1" evidence="8">
    <location>
        <begin position="356"/>
        <end position="542"/>
    </location>
</feature>
<feature type="domain" description="ABC transmembrane type-1" evidence="8">
    <location>
        <begin position="56"/>
        <end position="279"/>
    </location>
</feature>
<evidence type="ECO:0000313" key="9">
    <source>
        <dbReference type="EMBL" id="SMP22779.1"/>
    </source>
</evidence>
<evidence type="ECO:0000256" key="2">
    <source>
        <dbReference type="ARBA" id="ARBA00022448"/>
    </source>
</evidence>
<dbReference type="EMBL" id="FXTT01000003">
    <property type="protein sequence ID" value="SMP22779.1"/>
    <property type="molecule type" value="Genomic_DNA"/>
</dbReference>
<evidence type="ECO:0000313" key="10">
    <source>
        <dbReference type="Proteomes" id="UP001157914"/>
    </source>
</evidence>
<evidence type="ECO:0000259" key="8">
    <source>
        <dbReference type="PROSITE" id="PS50928"/>
    </source>
</evidence>
<comment type="subcellular location">
    <subcellularLocation>
        <location evidence="1 7">Cell membrane</location>
        <topology evidence="1 7">Multi-pass membrane protein</topology>
    </subcellularLocation>
</comment>
<evidence type="ECO:0000256" key="6">
    <source>
        <dbReference type="ARBA" id="ARBA00023136"/>
    </source>
</evidence>
<evidence type="ECO:0000256" key="7">
    <source>
        <dbReference type="RuleBase" id="RU363032"/>
    </source>
</evidence>
<feature type="transmembrane region" description="Helical" evidence="7">
    <location>
        <begin position="252"/>
        <end position="275"/>
    </location>
</feature>
<name>A0ABY1NZK1_9HYPH</name>
<comment type="similarity">
    <text evidence="7">Belongs to the binding-protein-dependent transport system permease family.</text>
</comment>
<sequence length="560" mass="60160">MKLPGVSAAVLTVLLAGPVATGLAATVLPAFGYLPVLGSSSFTAAPFTDLLQEPGFAASLFLSFSTGLGATLVSLALVIWFTASWYRTRTFQRVTRFLSPILSVPHAAAAIGISFLIAPSGFLVRLVSPWATGWDRPPDVLILNDPMGLAMTGGLIAKEVPFLFLMMLAALNRPYLGDYMKAGESLGYGKTAAFLHLILPQLYPLLRLPILAVLAYATSVVDVALLLGPTTPAPLAPRLVVWMNDPDLTKRLMASAGALVQIALTGLAILTYLLIELVVRKRHKAFLESGRRNRSDRFVRVSGLTLMSGLITVTTASLLLLVIWSMAKSWWFPAALPQRWDLGLIGSALSMNQAALGYTISLGLAAAFISTVLTLWHLEASSRDPKTRLLSFLVFLPLVLPQIGFLFGLKMLFLAIGWDGTAFAVLLAHLVFVLPYAILALTDPYTRLDPRYEKAAIALGKSRLSVFLNIKAPLLLKPILTTFAVALAVSVGQYLPTLMIGAGRVVTITTESVALASGGNRQITALFALLQLLVPLAGFLVAMTLPRLLFRKRIAMSGAR</sequence>
<gene>
    <name evidence="9" type="ORF">SAMN06265374_2196</name>
</gene>
<dbReference type="Pfam" id="PF00528">
    <property type="entry name" value="BPD_transp_1"/>
    <property type="match status" value="1"/>
</dbReference>
<feature type="transmembrane region" description="Helical" evidence="7">
    <location>
        <begin position="205"/>
        <end position="227"/>
    </location>
</feature>
<dbReference type="PANTHER" id="PTHR30183">
    <property type="entry name" value="MOLYBDENUM TRANSPORT SYSTEM PERMEASE PROTEIN MODB"/>
    <property type="match status" value="1"/>
</dbReference>
<feature type="transmembrane region" description="Helical" evidence="7">
    <location>
        <begin position="355"/>
        <end position="378"/>
    </location>
</feature>
<feature type="transmembrane region" description="Helical" evidence="7">
    <location>
        <begin position="390"/>
        <end position="416"/>
    </location>
</feature>
<feature type="transmembrane region" description="Helical" evidence="7">
    <location>
        <begin position="301"/>
        <end position="327"/>
    </location>
</feature>
<evidence type="ECO:0000256" key="4">
    <source>
        <dbReference type="ARBA" id="ARBA00022692"/>
    </source>
</evidence>
<keyword evidence="4 7" id="KW-0812">Transmembrane</keyword>
<proteinExistence type="inferred from homology"/>
<protein>
    <submittedName>
        <fullName evidence="9">Thiamine transport system permease protein</fullName>
    </submittedName>
</protein>
<keyword evidence="5 7" id="KW-1133">Transmembrane helix</keyword>
<keyword evidence="3" id="KW-1003">Cell membrane</keyword>
<keyword evidence="2 7" id="KW-0813">Transport</keyword>
<feature type="transmembrane region" description="Helical" evidence="7">
    <location>
        <begin position="422"/>
        <end position="441"/>
    </location>
</feature>